<dbReference type="RefSeq" id="WP_005861089.1">
    <property type="nucleotide sequence ID" value="NZ_AAYA01000011.1"/>
</dbReference>
<proteinExistence type="predicted"/>
<keyword evidence="4" id="KW-1185">Reference proteome</keyword>
<dbReference type="SUPFAM" id="SSF53335">
    <property type="entry name" value="S-adenosyl-L-methionine-dependent methyltransferases"/>
    <property type="match status" value="1"/>
</dbReference>
<dbReference type="Gene3D" id="3.40.50.150">
    <property type="entry name" value="Vaccinia Virus protein VP39"/>
    <property type="match status" value="1"/>
</dbReference>
<dbReference type="AlphaFoldDB" id="A3K6N8"/>
<name>A3K6N8_SAGS3</name>
<evidence type="ECO:0000259" key="2">
    <source>
        <dbReference type="Pfam" id="PF13649"/>
    </source>
</evidence>
<accession>A3K6N8</accession>
<dbReference type="Proteomes" id="UP000005713">
    <property type="component" value="Unassembled WGS sequence"/>
</dbReference>
<sequence>MTMTSDHGRLMDDVYRYQRLFYDVTRKYYLLGRDELIDRMDVRPGQSVLEIACGTGRNLAALRARHPDARLYGLDISEQMLLSARRKLGAGVVLAQADACTFDAQSLFGIARFDHIVCSYCLSMIPDWQRAVDEALRHLAPGGQLHIVDFGDQAGLPRWFRTGLRAWLARFHVAPRDRLTDTLDNLGGRVARVEHRGLYRRYTVHARVTG</sequence>
<evidence type="ECO:0000313" key="4">
    <source>
        <dbReference type="Proteomes" id="UP000005713"/>
    </source>
</evidence>
<dbReference type="EMBL" id="AAYA01000011">
    <property type="protein sequence ID" value="EBA07015.1"/>
    <property type="molecule type" value="Genomic_DNA"/>
</dbReference>
<dbReference type="GO" id="GO:0016740">
    <property type="term" value="F:transferase activity"/>
    <property type="evidence" value="ECO:0007669"/>
    <property type="project" value="UniProtKB-KW"/>
</dbReference>
<feature type="domain" description="Methyltransferase" evidence="2">
    <location>
        <begin position="48"/>
        <end position="143"/>
    </location>
</feature>
<dbReference type="Pfam" id="PF13649">
    <property type="entry name" value="Methyltransf_25"/>
    <property type="match status" value="1"/>
</dbReference>
<dbReference type="CDD" id="cd02440">
    <property type="entry name" value="AdoMet_MTases"/>
    <property type="match status" value="1"/>
</dbReference>
<dbReference type="InterPro" id="IPR029063">
    <property type="entry name" value="SAM-dependent_MTases_sf"/>
</dbReference>
<evidence type="ECO:0000313" key="3">
    <source>
        <dbReference type="EMBL" id="EBA07015.1"/>
    </source>
</evidence>
<protein>
    <submittedName>
        <fullName evidence="3">S-adenosylmethionine-diacylgycerolhomoserine-N-methlytransferase</fullName>
    </submittedName>
</protein>
<dbReference type="eggNOG" id="COG2226">
    <property type="taxonomic scope" value="Bacteria"/>
</dbReference>
<comment type="caution">
    <text evidence="3">The sequence shown here is derived from an EMBL/GenBank/DDBJ whole genome shotgun (WGS) entry which is preliminary data.</text>
</comment>
<evidence type="ECO:0000256" key="1">
    <source>
        <dbReference type="ARBA" id="ARBA00022679"/>
    </source>
</evidence>
<gene>
    <name evidence="3" type="ORF">SSE37_12496</name>
</gene>
<dbReference type="PANTHER" id="PTHR43861">
    <property type="entry name" value="TRANS-ACONITATE 2-METHYLTRANSFERASE-RELATED"/>
    <property type="match status" value="1"/>
</dbReference>
<keyword evidence="1 3" id="KW-0808">Transferase</keyword>
<dbReference type="InterPro" id="IPR041698">
    <property type="entry name" value="Methyltransf_25"/>
</dbReference>
<organism evidence="3 4">
    <name type="scientific">Sagittula stellata (strain ATCC 700073 / DSM 11524 / E-37)</name>
    <dbReference type="NCBI Taxonomy" id="388399"/>
    <lineage>
        <taxon>Bacteria</taxon>
        <taxon>Pseudomonadati</taxon>
        <taxon>Pseudomonadota</taxon>
        <taxon>Alphaproteobacteria</taxon>
        <taxon>Rhodobacterales</taxon>
        <taxon>Roseobacteraceae</taxon>
        <taxon>Sagittula</taxon>
    </lineage>
</organism>
<reference evidence="3 4" key="1">
    <citation type="submission" date="2006-06" db="EMBL/GenBank/DDBJ databases">
        <authorList>
            <person name="Moran M.A."/>
            <person name="Ferriera S."/>
            <person name="Johnson J."/>
            <person name="Kravitz S."/>
            <person name="Beeson K."/>
            <person name="Sutton G."/>
            <person name="Rogers Y.-H."/>
            <person name="Friedman R."/>
            <person name="Frazier M."/>
            <person name="Venter J.C."/>
        </authorList>
    </citation>
    <scope>NUCLEOTIDE SEQUENCE [LARGE SCALE GENOMIC DNA]</scope>
    <source>
        <strain evidence="3 4">E-37</strain>
    </source>
</reference>